<evidence type="ECO:0000256" key="5">
    <source>
        <dbReference type="ARBA" id="ARBA00022935"/>
    </source>
</evidence>
<dbReference type="Pfam" id="PF02782">
    <property type="entry name" value="FGGY_C"/>
    <property type="match status" value="1"/>
</dbReference>
<dbReference type="PANTHER" id="PTHR43435:SF4">
    <property type="entry name" value="FGGY CARBOHYDRATE KINASE DOMAIN-CONTAINING PROTEIN"/>
    <property type="match status" value="1"/>
</dbReference>
<dbReference type="EMBL" id="CP019082">
    <property type="protein sequence ID" value="APW59404.1"/>
    <property type="molecule type" value="Genomic_DNA"/>
</dbReference>
<evidence type="ECO:0000256" key="6">
    <source>
        <dbReference type="ARBA" id="ARBA00023277"/>
    </source>
</evidence>
<dbReference type="GO" id="GO:0019150">
    <property type="term" value="F:D-ribulokinase activity"/>
    <property type="evidence" value="ECO:0007669"/>
    <property type="project" value="TreeGrafter"/>
</dbReference>
<accession>A0A1U7CKD8</accession>
<evidence type="ECO:0000259" key="8">
    <source>
        <dbReference type="Pfam" id="PF00370"/>
    </source>
</evidence>
<dbReference type="Pfam" id="PF00370">
    <property type="entry name" value="FGGY_N"/>
    <property type="match status" value="1"/>
</dbReference>
<dbReference type="GO" id="GO:0005524">
    <property type="term" value="F:ATP binding"/>
    <property type="evidence" value="ECO:0007669"/>
    <property type="project" value="UniProtKB-KW"/>
</dbReference>
<dbReference type="Gene3D" id="3.30.420.40">
    <property type="match status" value="2"/>
</dbReference>
<feature type="domain" description="Carbohydrate kinase FGGY N-terminal" evidence="8">
    <location>
        <begin position="11"/>
        <end position="255"/>
    </location>
</feature>
<keyword evidence="5" id="KW-0054">Arabinose catabolism</keyword>
<dbReference type="AlphaFoldDB" id="A0A1U7CKD8"/>
<dbReference type="InterPro" id="IPR018483">
    <property type="entry name" value="Carb_kinase_FGGY_CS"/>
</dbReference>
<dbReference type="Proteomes" id="UP000186309">
    <property type="component" value="Chromosome"/>
</dbReference>
<feature type="domain" description="Carbohydrate kinase FGGY C-terminal" evidence="9">
    <location>
        <begin position="265"/>
        <end position="461"/>
    </location>
</feature>
<gene>
    <name evidence="10" type="primary">araB</name>
    <name evidence="10" type="ORF">BSF38_00827</name>
</gene>
<dbReference type="SUPFAM" id="SSF53067">
    <property type="entry name" value="Actin-like ATPase domain"/>
    <property type="match status" value="2"/>
</dbReference>
<dbReference type="PROSITE" id="PS00445">
    <property type="entry name" value="FGGY_KINASES_2"/>
    <property type="match status" value="1"/>
</dbReference>
<evidence type="ECO:0000256" key="3">
    <source>
        <dbReference type="ARBA" id="ARBA00022777"/>
    </source>
</evidence>
<dbReference type="PIRSF" id="PIRSF000538">
    <property type="entry name" value="GlpK"/>
    <property type="match status" value="1"/>
</dbReference>
<evidence type="ECO:0000313" key="10">
    <source>
        <dbReference type="EMBL" id="APW59404.1"/>
    </source>
</evidence>
<sequence length="511" mass="55202">MPNRTPHESLVLGLDVGTQSLRAALVDLQGRTVAFGVAPIETTYPRPTWAEQDPLQWWQGAKTAVREALAKADATPDQVAAIGLDCTACTVLACDLDGRPLRPALLWMDQRSFREADEISATGDPMLRYVSGRVSPEWMLPKALWLKRNEPETYNRADRIVECTNWMMHRLTGEWTLSLNHVAVKWNYARPDGGWPLGMMAAVGLDDLPSKWPAEIVPLGKGDARLCARAADELGLKAGTPVAQGGIDAYLGMLGLGATGDGDVALIVGSSTCHLAQTREGVFGSGAGGCYPDATVEGLYTLEAGQTATGSILDWYRRHFAGREQAEAESRGVNVYQILDEQAAAVPPGSDGLIVREDWQGNRSPYKNPQARGAIVGLSLAHGPGHVFRALYEATAMGTRHILEDASDHGLKVERVFIGGGGAKSPLWLQIHADVLKKPVHLTREGESCALGSAMTAAVAAGAYRDFDEAGRAMVAIEKTVEPRPANEQIYDELFERYVDLYGRLNKPPLG</sequence>
<dbReference type="GO" id="GO:0005737">
    <property type="term" value="C:cytoplasm"/>
    <property type="evidence" value="ECO:0007669"/>
    <property type="project" value="TreeGrafter"/>
</dbReference>
<keyword evidence="6" id="KW-0119">Carbohydrate metabolism</keyword>
<dbReference type="PANTHER" id="PTHR43435">
    <property type="entry name" value="RIBULOKINASE"/>
    <property type="match status" value="1"/>
</dbReference>
<dbReference type="KEGG" id="pbor:BSF38_00827"/>
<evidence type="ECO:0000313" key="11">
    <source>
        <dbReference type="Proteomes" id="UP000186309"/>
    </source>
</evidence>
<keyword evidence="2" id="KW-0547">Nucleotide-binding</keyword>
<evidence type="ECO:0000256" key="7">
    <source>
        <dbReference type="RuleBase" id="RU003733"/>
    </source>
</evidence>
<name>A0A1U7CKD8_9BACT</name>
<evidence type="ECO:0000256" key="4">
    <source>
        <dbReference type="ARBA" id="ARBA00022840"/>
    </source>
</evidence>
<dbReference type="OrthoDB" id="9805576at2"/>
<dbReference type="STRING" id="1387353.BSF38_00827"/>
<evidence type="ECO:0000259" key="9">
    <source>
        <dbReference type="Pfam" id="PF02782"/>
    </source>
</evidence>
<evidence type="ECO:0000256" key="2">
    <source>
        <dbReference type="ARBA" id="ARBA00022741"/>
    </source>
</evidence>
<dbReference type="EC" id="2.7.1.16" evidence="10"/>
<dbReference type="InterPro" id="IPR018485">
    <property type="entry name" value="FGGY_C"/>
</dbReference>
<dbReference type="InterPro" id="IPR043129">
    <property type="entry name" value="ATPase_NBD"/>
</dbReference>
<comment type="similarity">
    <text evidence="7">Belongs to the FGGY kinase family.</text>
</comment>
<dbReference type="RefSeq" id="WP_076343590.1">
    <property type="nucleotide sequence ID" value="NZ_CP019082.1"/>
</dbReference>
<dbReference type="InterPro" id="IPR018484">
    <property type="entry name" value="FGGY_N"/>
</dbReference>
<reference evidence="11" key="1">
    <citation type="submission" date="2016-12" db="EMBL/GenBank/DDBJ databases">
        <title>Comparative genomics of four Isosphaeraceae planctomycetes: a common pool of plasmids and glycoside hydrolase genes.</title>
        <authorList>
            <person name="Ivanova A."/>
        </authorList>
    </citation>
    <scope>NUCLEOTIDE SEQUENCE [LARGE SCALE GENOMIC DNA]</scope>
    <source>
        <strain evidence="11">PX4</strain>
    </source>
</reference>
<dbReference type="InterPro" id="IPR000577">
    <property type="entry name" value="Carb_kinase_FGGY"/>
</dbReference>
<organism evidence="10 11">
    <name type="scientific">Paludisphaera borealis</name>
    <dbReference type="NCBI Taxonomy" id="1387353"/>
    <lineage>
        <taxon>Bacteria</taxon>
        <taxon>Pseudomonadati</taxon>
        <taxon>Planctomycetota</taxon>
        <taxon>Planctomycetia</taxon>
        <taxon>Isosphaerales</taxon>
        <taxon>Isosphaeraceae</taxon>
        <taxon>Paludisphaera</taxon>
    </lineage>
</organism>
<dbReference type="GO" id="GO:0008741">
    <property type="term" value="F:ribulokinase activity"/>
    <property type="evidence" value="ECO:0007669"/>
    <property type="project" value="UniProtKB-EC"/>
</dbReference>
<dbReference type="GO" id="GO:0019569">
    <property type="term" value="P:L-arabinose catabolic process to D-xylulose 5-phosphate"/>
    <property type="evidence" value="ECO:0007669"/>
    <property type="project" value="InterPro"/>
</dbReference>
<keyword evidence="4" id="KW-0067">ATP-binding</keyword>
<proteinExistence type="inferred from homology"/>
<keyword evidence="11" id="KW-1185">Reference proteome</keyword>
<evidence type="ECO:0000256" key="1">
    <source>
        <dbReference type="ARBA" id="ARBA00022679"/>
    </source>
</evidence>
<dbReference type="CDD" id="cd07781">
    <property type="entry name" value="ASKHA_NBD_FGGY_L-RBK"/>
    <property type="match status" value="1"/>
</dbReference>
<keyword evidence="3 7" id="KW-0418">Kinase</keyword>
<protein>
    <submittedName>
        <fullName evidence="10">Ribulokinase</fullName>
        <ecNumber evidence="10">2.7.1.16</ecNumber>
    </submittedName>
</protein>
<dbReference type="InterPro" id="IPR005929">
    <property type="entry name" value="Ribulokinase"/>
</dbReference>
<keyword evidence="1 7" id="KW-0808">Transferase</keyword>